<reference evidence="1 2" key="1">
    <citation type="submission" date="2019-08" db="EMBL/GenBank/DDBJ databases">
        <title>Pedobacter sp. nov., isolated from Han river, South Korea.</title>
        <authorList>
            <person name="Lee D.-H."/>
            <person name="Kim Y.-S."/>
            <person name="Hwang E.-M."/>
            <person name="Le Tran T.C."/>
            <person name="Cha C.-J."/>
        </authorList>
    </citation>
    <scope>NUCLEOTIDE SEQUENCE [LARGE SCALE GENOMIC DNA]</scope>
    <source>
        <strain evidence="1 2">CJ43</strain>
    </source>
</reference>
<protein>
    <submittedName>
        <fullName evidence="1">Uncharacterized protein</fullName>
    </submittedName>
</protein>
<dbReference type="EMBL" id="CP043329">
    <property type="protein sequence ID" value="QEK51089.1"/>
    <property type="molecule type" value="Genomic_DNA"/>
</dbReference>
<evidence type="ECO:0000313" key="1">
    <source>
        <dbReference type="EMBL" id="QEK51089.1"/>
    </source>
</evidence>
<dbReference type="Proteomes" id="UP000323653">
    <property type="component" value="Chromosome"/>
</dbReference>
<gene>
    <name evidence="1" type="ORF">FYC62_04925</name>
</gene>
<dbReference type="AlphaFoldDB" id="A0A5C0VGB5"/>
<dbReference type="KEGG" id="pej:FYC62_04925"/>
<sequence length="389" mass="46116">MFFSLLKQEVKAQNFAFQFYDETFNFSTDASLDIPFDDGLTAASISQFYNRLNKGNYQAIIQTLTQYKEKKQLNDWFYYQLIRKTAQQISPKEDNYERYTLYKWFLLAKSGYDTKLAIGPGQLLFYVWSDEDIADIPYYLEDDKQMMCLNFHDYKQADYAKDKIIPVKLNVPEATKAFSYKVTQIPDFKPEDYREKQLAFNYRQKAYHFKIKLNADIQAIFKNYPGVNFESYFNIPLSRETYSSLIPYLKHNLKGMSQKKGVDYLMRFTRNAFLYENDEQNFGKEKRLSPEQTLFQEYSDCDDRVALFFYLVKEIYNLPMIALLYPSHITMAVKFDKPIGEAIEYKGEKYSVCEPTPQRKDLKIGQIAPEFQHQNFQVVYQYHPGSINN</sequence>
<dbReference type="RefSeq" id="WP_149074145.1">
    <property type="nucleotide sequence ID" value="NZ_CP043329.1"/>
</dbReference>
<accession>A0A5C0VGB5</accession>
<name>A0A5C0VGB5_9SPHI</name>
<keyword evidence="2" id="KW-1185">Reference proteome</keyword>
<organism evidence="1 2">
    <name type="scientific">Pedobacter aquae</name>
    <dbReference type="NCBI Taxonomy" id="2605747"/>
    <lineage>
        <taxon>Bacteria</taxon>
        <taxon>Pseudomonadati</taxon>
        <taxon>Bacteroidota</taxon>
        <taxon>Sphingobacteriia</taxon>
        <taxon>Sphingobacteriales</taxon>
        <taxon>Sphingobacteriaceae</taxon>
        <taxon>Pedobacter</taxon>
    </lineage>
</organism>
<proteinExistence type="predicted"/>
<evidence type="ECO:0000313" key="2">
    <source>
        <dbReference type="Proteomes" id="UP000323653"/>
    </source>
</evidence>